<gene>
    <name evidence="2" type="ORF">FB563_7789</name>
</gene>
<dbReference type="AlphaFoldDB" id="A0A542SZ95"/>
<organism evidence="2 3">
    <name type="scientific">Streptomyces puniciscabiei</name>
    <dbReference type="NCBI Taxonomy" id="164348"/>
    <lineage>
        <taxon>Bacteria</taxon>
        <taxon>Bacillati</taxon>
        <taxon>Actinomycetota</taxon>
        <taxon>Actinomycetes</taxon>
        <taxon>Kitasatosporales</taxon>
        <taxon>Streptomycetaceae</taxon>
        <taxon>Streptomyces</taxon>
    </lineage>
</organism>
<dbReference type="InterPro" id="IPR001322">
    <property type="entry name" value="Lamin_tail_dom"/>
</dbReference>
<name>A0A542SZ95_9ACTN</name>
<dbReference type="InterPro" id="IPR036415">
    <property type="entry name" value="Lamin_tail_dom_sf"/>
</dbReference>
<dbReference type="Pfam" id="PF00932">
    <property type="entry name" value="LTD"/>
    <property type="match status" value="1"/>
</dbReference>
<protein>
    <submittedName>
        <fullName evidence="2">Lamin tail-like protein</fullName>
    </submittedName>
</protein>
<feature type="domain" description="LTD" evidence="1">
    <location>
        <begin position="67"/>
        <end position="185"/>
    </location>
</feature>
<sequence>MRVNAAKSGEGCRVWLCGRPAADPRNLVKGDPVSASSPVRRITAVAAVAAALVGAAALPAAAAGHQPGRTHQAEVYISGVQHAWQGRDARSNRSLNKQWVDITNSTRRAMNLDNWTLSDRDGHTYTFHHVLLAGRATVRVHTGIGRDTRTDLYQDRRTRVWDVNTDTATLRDARGRLVSVFAWGSSHRAVDTGRRDAAGRHHAGLRHHGAVQHLHHTAGQNHGDHVGGHRH</sequence>
<dbReference type="EMBL" id="VFNX01000004">
    <property type="protein sequence ID" value="TQK79929.1"/>
    <property type="molecule type" value="Genomic_DNA"/>
</dbReference>
<dbReference type="Proteomes" id="UP000318103">
    <property type="component" value="Unassembled WGS sequence"/>
</dbReference>
<comment type="caution">
    <text evidence="2">The sequence shown here is derived from an EMBL/GenBank/DDBJ whole genome shotgun (WGS) entry which is preliminary data.</text>
</comment>
<evidence type="ECO:0000313" key="3">
    <source>
        <dbReference type="Proteomes" id="UP000318103"/>
    </source>
</evidence>
<dbReference type="SUPFAM" id="SSF74853">
    <property type="entry name" value="Lamin A/C globular tail domain"/>
    <property type="match status" value="1"/>
</dbReference>
<keyword evidence="3" id="KW-1185">Reference proteome</keyword>
<dbReference type="STRING" id="164348.BFF78_02255"/>
<dbReference type="PROSITE" id="PS51841">
    <property type="entry name" value="LTD"/>
    <property type="match status" value="1"/>
</dbReference>
<accession>A0A542SZ95</accession>
<evidence type="ECO:0000313" key="2">
    <source>
        <dbReference type="EMBL" id="TQK79929.1"/>
    </source>
</evidence>
<evidence type="ECO:0000259" key="1">
    <source>
        <dbReference type="PROSITE" id="PS51841"/>
    </source>
</evidence>
<reference evidence="2 3" key="1">
    <citation type="submission" date="2019-06" db="EMBL/GenBank/DDBJ databases">
        <title>Sequencing the genomes of 1000 actinobacteria strains.</title>
        <authorList>
            <person name="Klenk H.-P."/>
        </authorList>
    </citation>
    <scope>NUCLEOTIDE SEQUENCE [LARGE SCALE GENOMIC DNA]</scope>
    <source>
        <strain evidence="2 3">DSM 41929</strain>
    </source>
</reference>
<proteinExistence type="predicted"/>
<dbReference type="Gene3D" id="2.60.40.1260">
    <property type="entry name" value="Lamin Tail domain"/>
    <property type="match status" value="1"/>
</dbReference>